<reference evidence="1" key="1">
    <citation type="submission" date="2019-08" db="EMBL/GenBank/DDBJ databases">
        <authorList>
            <person name="Kucharzyk K."/>
            <person name="Murdoch R.W."/>
            <person name="Higgins S."/>
            <person name="Loffler F."/>
        </authorList>
    </citation>
    <scope>NUCLEOTIDE SEQUENCE</scope>
</reference>
<comment type="caution">
    <text evidence="1">The sequence shown here is derived from an EMBL/GenBank/DDBJ whole genome shotgun (WGS) entry which is preliminary data.</text>
</comment>
<accession>A0A644VX13</accession>
<dbReference type="EMBL" id="VSSQ01000480">
    <property type="protein sequence ID" value="MPL95760.1"/>
    <property type="molecule type" value="Genomic_DNA"/>
</dbReference>
<gene>
    <name evidence="1" type="ORF">SDC9_41932</name>
</gene>
<name>A0A644VX13_9ZZZZ</name>
<sequence>MIQERVVMKAAVLILIVVSLMMPLGAKAPTANDVTVAIAAITDSAICAVAAFLNSPSLELPGAMLHFRSDESLPNLLTFQNSDIGTYLPVFMTTRQPNPSFFASLLNTARGPLNDIAIQYLTVHGWEVGHAVLKGAMVTQWGEGASLAGLMAGVVTSGKIPEITVVADVTVQGRRVSTPVRVEGTFMLHSDDEGYFAVKPLAMKINGEEKGV</sequence>
<protein>
    <submittedName>
        <fullName evidence="1">Uncharacterized protein</fullName>
    </submittedName>
</protein>
<organism evidence="1">
    <name type="scientific">bioreactor metagenome</name>
    <dbReference type="NCBI Taxonomy" id="1076179"/>
    <lineage>
        <taxon>unclassified sequences</taxon>
        <taxon>metagenomes</taxon>
        <taxon>ecological metagenomes</taxon>
    </lineage>
</organism>
<proteinExistence type="predicted"/>
<dbReference type="AlphaFoldDB" id="A0A644VX13"/>
<evidence type="ECO:0000313" key="1">
    <source>
        <dbReference type="EMBL" id="MPL95760.1"/>
    </source>
</evidence>